<evidence type="ECO:0000259" key="7">
    <source>
        <dbReference type="SMART" id="SM00650"/>
    </source>
</evidence>
<dbReference type="RefSeq" id="WP_126463561.1">
    <property type="nucleotide sequence ID" value="NZ_AP018721.1"/>
</dbReference>
<evidence type="ECO:0000256" key="3">
    <source>
        <dbReference type="ARBA" id="ARBA00022603"/>
    </source>
</evidence>
<name>A0A4R3JVZ0_9PROT</name>
<evidence type="ECO:0000256" key="2">
    <source>
        <dbReference type="ARBA" id="ARBA00013346"/>
    </source>
</evidence>
<evidence type="ECO:0000256" key="1">
    <source>
        <dbReference type="ARBA" id="ARBA00005369"/>
    </source>
</evidence>
<gene>
    <name evidence="8" type="ORF">EDC61_11216</name>
</gene>
<dbReference type="Proteomes" id="UP000295135">
    <property type="component" value="Unassembled WGS sequence"/>
</dbReference>
<evidence type="ECO:0000313" key="9">
    <source>
        <dbReference type="Proteomes" id="UP000295135"/>
    </source>
</evidence>
<dbReference type="InterPro" id="IPR000682">
    <property type="entry name" value="PCMT"/>
</dbReference>
<dbReference type="SUPFAM" id="SSF53335">
    <property type="entry name" value="S-adenosyl-L-methionine-dependent methyltransferases"/>
    <property type="match status" value="1"/>
</dbReference>
<dbReference type="GO" id="GO:0004719">
    <property type="term" value="F:protein-L-isoaspartate (D-aspartate) O-methyltransferase activity"/>
    <property type="evidence" value="ECO:0007669"/>
    <property type="project" value="InterPro"/>
</dbReference>
<evidence type="ECO:0000256" key="4">
    <source>
        <dbReference type="ARBA" id="ARBA00022679"/>
    </source>
</evidence>
<dbReference type="EMBL" id="SLZY01000012">
    <property type="protein sequence ID" value="TCS71001.1"/>
    <property type="molecule type" value="Genomic_DNA"/>
</dbReference>
<evidence type="ECO:0000256" key="6">
    <source>
        <dbReference type="ARBA" id="ARBA00030757"/>
    </source>
</evidence>
<dbReference type="CDD" id="cd02440">
    <property type="entry name" value="AdoMet_MTases"/>
    <property type="match status" value="1"/>
</dbReference>
<evidence type="ECO:0000256" key="5">
    <source>
        <dbReference type="ARBA" id="ARBA00022691"/>
    </source>
</evidence>
<feature type="domain" description="Ribosomal RNA adenine methylase transferase N-terminal" evidence="7">
    <location>
        <begin position="65"/>
        <end position="204"/>
    </location>
</feature>
<proteinExistence type="inferred from homology"/>
<sequence length="217" mass="24054">MELEHARHNMIEQQIRPWEVLDQHILDLLTRVKREDFVPEAYRTLAFADIEIPLGQGEAMWPPKLEARALQSLDIQPSDRVLEVGTGSGYLTALLASLAGEVLSIEIEPELKAAAEQKLAAHGFANIRLELGDGARGWERGAPYDVIVLTGSTPVLPDALLRQLKVGGRLFAVVGEAPVMQARLITRTGESAWRTDVLFETQVKALRNAAQPERFVF</sequence>
<dbReference type="PANTHER" id="PTHR11579:SF18">
    <property type="entry name" value="PROTEIN-L-ISOASPARTATE O-METHYLTRANSFERASE"/>
    <property type="match status" value="1"/>
</dbReference>
<dbReference type="OrthoDB" id="9810066at2"/>
<protein>
    <recommendedName>
        <fullName evidence="2">Protein-L-isoaspartate O-methyltransferase</fullName>
    </recommendedName>
    <alternativeName>
        <fullName evidence="6">Protein L-isoaspartyl methyltransferase</fullName>
    </alternativeName>
</protein>
<keyword evidence="9" id="KW-1185">Reference proteome</keyword>
<dbReference type="Pfam" id="PF01135">
    <property type="entry name" value="PCMT"/>
    <property type="match status" value="1"/>
</dbReference>
<dbReference type="GO" id="GO:0000179">
    <property type="term" value="F:rRNA (adenine-N6,N6-)-dimethyltransferase activity"/>
    <property type="evidence" value="ECO:0007669"/>
    <property type="project" value="InterPro"/>
</dbReference>
<dbReference type="Gene3D" id="3.40.50.150">
    <property type="entry name" value="Vaccinia Virus protein VP39"/>
    <property type="match status" value="1"/>
</dbReference>
<dbReference type="AlphaFoldDB" id="A0A4R3JVZ0"/>
<evidence type="ECO:0000313" key="8">
    <source>
        <dbReference type="EMBL" id="TCS71001.1"/>
    </source>
</evidence>
<dbReference type="GO" id="GO:0005737">
    <property type="term" value="C:cytoplasm"/>
    <property type="evidence" value="ECO:0007669"/>
    <property type="project" value="TreeGrafter"/>
</dbReference>
<dbReference type="PANTHER" id="PTHR11579">
    <property type="entry name" value="PROTEIN-L-ISOASPARTATE O-METHYLTRANSFERASE"/>
    <property type="match status" value="1"/>
</dbReference>
<reference evidence="8 9" key="1">
    <citation type="submission" date="2019-03" db="EMBL/GenBank/DDBJ databases">
        <title>Genomic Encyclopedia of Type Strains, Phase IV (KMG-IV): sequencing the most valuable type-strain genomes for metagenomic binning, comparative biology and taxonomic classification.</title>
        <authorList>
            <person name="Goeker M."/>
        </authorList>
    </citation>
    <scope>NUCLEOTIDE SEQUENCE [LARGE SCALE GENOMIC DNA]</scope>
    <source>
        <strain evidence="8 9">DSM 103923</strain>
    </source>
</reference>
<keyword evidence="5" id="KW-0949">S-adenosyl-L-methionine</keyword>
<comment type="similarity">
    <text evidence="1">Belongs to the methyltransferase superfamily. L-isoaspartyl/D-aspartyl protein methyltransferase family.</text>
</comment>
<dbReference type="SMART" id="SM00650">
    <property type="entry name" value="rADc"/>
    <property type="match status" value="1"/>
</dbReference>
<dbReference type="InterPro" id="IPR029063">
    <property type="entry name" value="SAM-dependent_MTases_sf"/>
</dbReference>
<comment type="caution">
    <text evidence="8">The sequence shown here is derived from an EMBL/GenBank/DDBJ whole genome shotgun (WGS) entry which is preliminary data.</text>
</comment>
<organism evidence="8 9">
    <name type="scientific">Sulfuritortus calidifontis</name>
    <dbReference type="NCBI Taxonomy" id="1914471"/>
    <lineage>
        <taxon>Bacteria</taxon>
        <taxon>Pseudomonadati</taxon>
        <taxon>Pseudomonadota</taxon>
        <taxon>Betaproteobacteria</taxon>
        <taxon>Nitrosomonadales</taxon>
        <taxon>Thiobacillaceae</taxon>
        <taxon>Sulfuritortus</taxon>
    </lineage>
</organism>
<keyword evidence="3 8" id="KW-0489">Methyltransferase</keyword>
<accession>A0A4R3JVZ0</accession>
<dbReference type="PROSITE" id="PS01279">
    <property type="entry name" value="PCMT"/>
    <property type="match status" value="1"/>
</dbReference>
<keyword evidence="4 8" id="KW-0808">Transferase</keyword>
<dbReference type="InterPro" id="IPR020598">
    <property type="entry name" value="rRNA_Ade_methylase_Trfase_N"/>
</dbReference>